<feature type="transmembrane region" description="Helical" evidence="7">
    <location>
        <begin position="96"/>
        <end position="117"/>
    </location>
</feature>
<dbReference type="PANTHER" id="PTHR43021:SF2">
    <property type="entry name" value="CATION_H+ EXCHANGER DOMAIN-CONTAINING PROTEIN"/>
    <property type="match status" value="1"/>
</dbReference>
<reference evidence="9 10" key="1">
    <citation type="journal article" date="2015" name="Genome Announc.">
        <title>Draft Genome Sequences of Marine Isolates of Thalassomonas viridans and Thalassomonas actiniarum.</title>
        <authorList>
            <person name="Olonade I."/>
            <person name="van Zyl L.J."/>
            <person name="Trindade M."/>
        </authorList>
    </citation>
    <scope>NUCLEOTIDE SEQUENCE [LARGE SCALE GENOMIC DNA]</scope>
    <source>
        <strain evidence="9 10">A5K-106</strain>
    </source>
</reference>
<sequence length="399" mass="42184">MQELINNTISTAGILVTLGLLFLIGLAAHETGKRTNIPRVTLLLLLGAIASPNALDIVPHQLQNWFPVVSQIALCMVGFLLGEQFIYRTLSKSGKIVWLITAFESVAASIFVFLLLYLLSAPIILALLLAGIAPASAPAATMDVVKESHLKGLLPGTLLKVVAIDDAFGIFLFALCLAAAEFISGSPGLYLGFFKAIWEILGAILIGCAIGWPMAKLTGRLSSGEPTLIEALGFVLLNGGLAQLSGASYLLSSIVLGAVVANFARHHTRPFHAIEGISTPLLIIFFFMAGFQFDISAFSLIGYIGGAYIISRSAGKILGGYFGAQIAGADKIIQNHIGWCLLPQAGVALGLALMAAERHPEYASQLLSLLVGTTIIFELFGPVLTRMALIKAAKANKAE</sequence>
<feature type="domain" description="Cation/H+ exchanger transmembrane" evidence="8">
    <location>
        <begin position="22"/>
        <end position="385"/>
    </location>
</feature>
<accession>A0AAE9YPK5</accession>
<evidence type="ECO:0000256" key="7">
    <source>
        <dbReference type="SAM" id="Phobius"/>
    </source>
</evidence>
<feature type="transmembrane region" description="Helical" evidence="7">
    <location>
        <begin position="189"/>
        <end position="212"/>
    </location>
</feature>
<keyword evidence="10" id="KW-1185">Reference proteome</keyword>
<feature type="transmembrane region" description="Helical" evidence="7">
    <location>
        <begin position="271"/>
        <end position="289"/>
    </location>
</feature>
<feature type="transmembrane region" description="Helical" evidence="7">
    <location>
        <begin position="157"/>
        <end position="183"/>
    </location>
</feature>
<dbReference type="GO" id="GO:0015297">
    <property type="term" value="F:antiporter activity"/>
    <property type="evidence" value="ECO:0007669"/>
    <property type="project" value="UniProtKB-KW"/>
</dbReference>
<keyword evidence="5" id="KW-0406">Ion transport</keyword>
<keyword evidence="6 7" id="KW-0472">Membrane</keyword>
<reference evidence="9 10" key="2">
    <citation type="journal article" date="2022" name="Mar. Drugs">
        <title>Bioassay-Guided Fractionation Leads to the Detection of Cholic Acid Generated by the Rare Thalassomonas sp.</title>
        <authorList>
            <person name="Pheiffer F."/>
            <person name="Schneider Y.K."/>
            <person name="Hansen E.H."/>
            <person name="Andersen J.H."/>
            <person name="Isaksson J."/>
            <person name="Busche T."/>
            <person name="R C."/>
            <person name="Kalinowski J."/>
            <person name="Zyl L.V."/>
            <person name="Trindade M."/>
        </authorList>
    </citation>
    <scope>NUCLEOTIDE SEQUENCE [LARGE SCALE GENOMIC DNA]</scope>
    <source>
        <strain evidence="9 10">A5K-106</strain>
    </source>
</reference>
<keyword evidence="2" id="KW-0050">Antiport</keyword>
<feature type="transmembrane region" description="Helical" evidence="7">
    <location>
        <begin position="247"/>
        <end position="264"/>
    </location>
</feature>
<evidence type="ECO:0000256" key="3">
    <source>
        <dbReference type="ARBA" id="ARBA00022692"/>
    </source>
</evidence>
<feature type="transmembrane region" description="Helical" evidence="7">
    <location>
        <begin position="123"/>
        <end position="145"/>
    </location>
</feature>
<dbReference type="Proteomes" id="UP000032568">
    <property type="component" value="Chromosome"/>
</dbReference>
<gene>
    <name evidence="9" type="ORF">SG35_024825</name>
</gene>
<evidence type="ECO:0000256" key="6">
    <source>
        <dbReference type="ARBA" id="ARBA00023136"/>
    </source>
</evidence>
<feature type="transmembrane region" description="Helical" evidence="7">
    <location>
        <begin position="65"/>
        <end position="87"/>
    </location>
</feature>
<feature type="transmembrane region" description="Helical" evidence="7">
    <location>
        <begin position="336"/>
        <end position="356"/>
    </location>
</feature>
<evidence type="ECO:0000256" key="1">
    <source>
        <dbReference type="ARBA" id="ARBA00004141"/>
    </source>
</evidence>
<evidence type="ECO:0000259" key="8">
    <source>
        <dbReference type="Pfam" id="PF00999"/>
    </source>
</evidence>
<protein>
    <submittedName>
        <fullName evidence="9">Cation:proton antiporter</fullName>
    </submittedName>
</protein>
<feature type="transmembrane region" description="Helical" evidence="7">
    <location>
        <begin position="40"/>
        <end position="59"/>
    </location>
</feature>
<feature type="transmembrane region" description="Helical" evidence="7">
    <location>
        <begin position="362"/>
        <end position="384"/>
    </location>
</feature>
<comment type="subcellular location">
    <subcellularLocation>
        <location evidence="1">Membrane</location>
        <topology evidence="1">Multi-pass membrane protein</topology>
    </subcellularLocation>
</comment>
<dbReference type="GO" id="GO:0016020">
    <property type="term" value="C:membrane"/>
    <property type="evidence" value="ECO:0007669"/>
    <property type="project" value="UniProtKB-SubCell"/>
</dbReference>
<proteinExistence type="predicted"/>
<dbReference type="EMBL" id="CP059735">
    <property type="protein sequence ID" value="WDD98446.1"/>
    <property type="molecule type" value="Genomic_DNA"/>
</dbReference>
<dbReference type="Pfam" id="PF00999">
    <property type="entry name" value="Na_H_Exchanger"/>
    <property type="match status" value="1"/>
</dbReference>
<dbReference type="AlphaFoldDB" id="A0AAE9YPK5"/>
<feature type="transmembrane region" description="Helical" evidence="7">
    <location>
        <begin position="295"/>
        <end position="315"/>
    </location>
</feature>
<evidence type="ECO:0000313" key="9">
    <source>
        <dbReference type="EMBL" id="WDD98446.1"/>
    </source>
</evidence>
<dbReference type="PANTHER" id="PTHR43021">
    <property type="entry name" value="NA(+)/H(+) ANTIPORTER-RELATED"/>
    <property type="match status" value="1"/>
</dbReference>
<keyword evidence="3 7" id="KW-0812">Transmembrane</keyword>
<evidence type="ECO:0000256" key="5">
    <source>
        <dbReference type="ARBA" id="ARBA00023065"/>
    </source>
</evidence>
<dbReference type="GO" id="GO:1902600">
    <property type="term" value="P:proton transmembrane transport"/>
    <property type="evidence" value="ECO:0007669"/>
    <property type="project" value="InterPro"/>
</dbReference>
<keyword evidence="4 7" id="KW-1133">Transmembrane helix</keyword>
<feature type="transmembrane region" description="Helical" evidence="7">
    <location>
        <begin position="12"/>
        <end position="28"/>
    </location>
</feature>
<evidence type="ECO:0000256" key="4">
    <source>
        <dbReference type="ARBA" id="ARBA00022989"/>
    </source>
</evidence>
<dbReference type="RefSeq" id="WP_160298404.1">
    <property type="nucleotide sequence ID" value="NZ_CP059735.1"/>
</dbReference>
<dbReference type="InterPro" id="IPR006153">
    <property type="entry name" value="Cation/H_exchanger_TM"/>
</dbReference>
<evidence type="ECO:0000313" key="10">
    <source>
        <dbReference type="Proteomes" id="UP000032568"/>
    </source>
</evidence>
<dbReference type="KEGG" id="tact:SG35_024825"/>
<dbReference type="InterPro" id="IPR038770">
    <property type="entry name" value="Na+/solute_symporter_sf"/>
</dbReference>
<organism evidence="9 10">
    <name type="scientific">Thalassomonas actiniarum</name>
    <dbReference type="NCBI Taxonomy" id="485447"/>
    <lineage>
        <taxon>Bacteria</taxon>
        <taxon>Pseudomonadati</taxon>
        <taxon>Pseudomonadota</taxon>
        <taxon>Gammaproteobacteria</taxon>
        <taxon>Alteromonadales</taxon>
        <taxon>Colwelliaceae</taxon>
        <taxon>Thalassomonas</taxon>
    </lineage>
</organism>
<name>A0AAE9YPK5_9GAMM</name>
<evidence type="ECO:0000256" key="2">
    <source>
        <dbReference type="ARBA" id="ARBA00022449"/>
    </source>
</evidence>
<dbReference type="Gene3D" id="1.20.1530.20">
    <property type="match status" value="1"/>
</dbReference>
<keyword evidence="2" id="KW-0813">Transport</keyword>